<proteinExistence type="predicted"/>
<dbReference type="Proteomes" id="UP000637423">
    <property type="component" value="Unassembled WGS sequence"/>
</dbReference>
<dbReference type="Pfam" id="PF07883">
    <property type="entry name" value="Cupin_2"/>
    <property type="match status" value="1"/>
</dbReference>
<accession>A0A916UC53</accession>
<reference evidence="2" key="2">
    <citation type="submission" date="2020-09" db="EMBL/GenBank/DDBJ databases">
        <authorList>
            <person name="Sun Q."/>
            <person name="Zhou Y."/>
        </authorList>
    </citation>
    <scope>NUCLEOTIDE SEQUENCE</scope>
    <source>
        <strain evidence="2">CGMCC 1.10998</strain>
    </source>
</reference>
<dbReference type="SUPFAM" id="SSF51182">
    <property type="entry name" value="RmlC-like cupins"/>
    <property type="match status" value="1"/>
</dbReference>
<name>A0A916UC53_9BURK</name>
<dbReference type="InterPro" id="IPR014710">
    <property type="entry name" value="RmlC-like_jellyroll"/>
</dbReference>
<organism evidence="2 3">
    <name type="scientific">Undibacterium terreum</name>
    <dbReference type="NCBI Taxonomy" id="1224302"/>
    <lineage>
        <taxon>Bacteria</taxon>
        <taxon>Pseudomonadati</taxon>
        <taxon>Pseudomonadota</taxon>
        <taxon>Betaproteobacteria</taxon>
        <taxon>Burkholderiales</taxon>
        <taxon>Oxalobacteraceae</taxon>
        <taxon>Undibacterium</taxon>
    </lineage>
</organism>
<sequence length="139" mass="14472">MHCPIVIPGNRNFVLSGKAIFSHNKAPIITEPLLSKHQLTQIAAGLPASWASQLVGTAGPARIKVVRMDAQAYHEETHAQDEALLVLDGQMLLSVSGQEIRVGAGELYIVQAGTPHAVLAGSSGTLVIIDTAATAVASC</sequence>
<dbReference type="AlphaFoldDB" id="A0A916UC53"/>
<dbReference type="InterPro" id="IPR011051">
    <property type="entry name" value="RmlC_Cupin_sf"/>
</dbReference>
<feature type="domain" description="Cupin type-2" evidence="1">
    <location>
        <begin position="75"/>
        <end position="130"/>
    </location>
</feature>
<gene>
    <name evidence="2" type="ORF">GCM10011396_11840</name>
</gene>
<keyword evidence="3" id="KW-1185">Reference proteome</keyword>
<evidence type="ECO:0000313" key="3">
    <source>
        <dbReference type="Proteomes" id="UP000637423"/>
    </source>
</evidence>
<protein>
    <recommendedName>
        <fullName evidence="1">Cupin type-2 domain-containing protein</fullName>
    </recommendedName>
</protein>
<dbReference type="InterPro" id="IPR013096">
    <property type="entry name" value="Cupin_2"/>
</dbReference>
<dbReference type="EMBL" id="BMED01000001">
    <property type="protein sequence ID" value="GGC66411.1"/>
    <property type="molecule type" value="Genomic_DNA"/>
</dbReference>
<comment type="caution">
    <text evidence="2">The sequence shown here is derived from an EMBL/GenBank/DDBJ whole genome shotgun (WGS) entry which is preliminary data.</text>
</comment>
<dbReference type="Gene3D" id="2.60.120.10">
    <property type="entry name" value="Jelly Rolls"/>
    <property type="match status" value="1"/>
</dbReference>
<evidence type="ECO:0000313" key="2">
    <source>
        <dbReference type="EMBL" id="GGC66411.1"/>
    </source>
</evidence>
<reference evidence="2" key="1">
    <citation type="journal article" date="2014" name="Int. J. Syst. Evol. Microbiol.">
        <title>Complete genome sequence of Corynebacterium casei LMG S-19264T (=DSM 44701T), isolated from a smear-ripened cheese.</title>
        <authorList>
            <consortium name="US DOE Joint Genome Institute (JGI-PGF)"/>
            <person name="Walter F."/>
            <person name="Albersmeier A."/>
            <person name="Kalinowski J."/>
            <person name="Ruckert C."/>
        </authorList>
    </citation>
    <scope>NUCLEOTIDE SEQUENCE</scope>
    <source>
        <strain evidence="2">CGMCC 1.10998</strain>
    </source>
</reference>
<evidence type="ECO:0000259" key="1">
    <source>
        <dbReference type="Pfam" id="PF07883"/>
    </source>
</evidence>
<dbReference type="RefSeq" id="WP_188565005.1">
    <property type="nucleotide sequence ID" value="NZ_BMED01000001.1"/>
</dbReference>